<dbReference type="AlphaFoldDB" id="A0A4P7AGN2"/>
<dbReference type="SMART" id="SM00271">
    <property type="entry name" value="DnaJ"/>
    <property type="match status" value="1"/>
</dbReference>
<dbReference type="Gene3D" id="2.60.260.20">
    <property type="entry name" value="Urease metallochaperone UreE, N-terminal domain"/>
    <property type="match status" value="2"/>
</dbReference>
<evidence type="ECO:0000256" key="1">
    <source>
        <dbReference type="ARBA" id="ARBA00022723"/>
    </source>
</evidence>
<dbReference type="Pfam" id="PF00226">
    <property type="entry name" value="DnaJ"/>
    <property type="match status" value="1"/>
</dbReference>
<keyword evidence="14" id="KW-1185">Reference proteome</keyword>
<dbReference type="SUPFAM" id="SSF57938">
    <property type="entry name" value="DnaJ/Hsp40 cysteine-rich domain"/>
    <property type="match status" value="1"/>
</dbReference>
<dbReference type="Gene3D" id="1.10.287.110">
    <property type="entry name" value="DnaJ domain"/>
    <property type="match status" value="1"/>
</dbReference>
<feature type="binding site" evidence="9">
    <location>
        <position position="186"/>
    </location>
    <ligand>
        <name>Zn(2+)</name>
        <dbReference type="ChEBI" id="CHEBI:29105"/>
        <label>2</label>
    </ligand>
</feature>
<feature type="binding site" evidence="9">
    <location>
        <position position="209"/>
    </location>
    <ligand>
        <name>Zn(2+)</name>
        <dbReference type="ChEBI" id="CHEBI:29105"/>
        <label>2</label>
    </ligand>
</feature>
<feature type="zinc finger region" description="CR-type" evidence="10">
    <location>
        <begin position="153"/>
        <end position="235"/>
    </location>
</feature>
<dbReference type="Proteomes" id="UP000294309">
    <property type="component" value="Chromosome"/>
</dbReference>
<dbReference type="Pfam" id="PF01556">
    <property type="entry name" value="DnaJ_C"/>
    <property type="match status" value="1"/>
</dbReference>
<feature type="binding site" evidence="9">
    <location>
        <position position="226"/>
    </location>
    <ligand>
        <name>Zn(2+)</name>
        <dbReference type="ChEBI" id="CHEBI:29105"/>
        <label>1</label>
    </ligand>
</feature>
<evidence type="ECO:0000256" key="8">
    <source>
        <dbReference type="ARBA" id="ARBA00067609"/>
    </source>
</evidence>
<dbReference type="CDD" id="cd06257">
    <property type="entry name" value="DnaJ"/>
    <property type="match status" value="1"/>
</dbReference>
<dbReference type="PANTHER" id="PTHR43096:SF52">
    <property type="entry name" value="DNAJ HOMOLOG 1, MITOCHONDRIAL-RELATED"/>
    <property type="match status" value="1"/>
</dbReference>
<sequence length="386" mass="42113">MAKRDYYEVLGVSKNASEDEIKKAYRKLAKKYHPDVNKNHDAEEKFKEATEACEVLLDPEKRKTYDQFGHDGLQGMGQGGFGDFGSFGDFFSNMSGSGGGTGDFFSDIFSSFFGGKSRSSGFGGSKNSSGPTPSRGKDIILEMHLTLKEILFGVDKEVELDLISKCKDCNGVGAKNKDDIKTCEVCDGAGMVTVVQEFGFTKFQSSQACPKCHGNGKENKHPCKNCQGNGVKKSKETIQISIPKGLSPGQKILLKNSGNEGKNGGPKGHIYADVYLKASRNIDIVNQFDIKSKIDVSYLDAILKNEVIIDTLDGPLSVKLPKSVKNGDVISVPNHGLYKGLKNSKRGELLLEVNIVTPNELSSEEKKAIDQLLKVNKFKTTNDLKE</sequence>
<proteinExistence type="inferred from homology"/>
<keyword evidence="4 9" id="KW-0862">Zinc</keyword>
<dbReference type="GO" id="GO:0042026">
    <property type="term" value="P:protein refolding"/>
    <property type="evidence" value="ECO:0007669"/>
    <property type="project" value="TreeGrafter"/>
</dbReference>
<keyword evidence="5 9" id="KW-0143">Chaperone</keyword>
<comment type="domain">
    <text evidence="9">The J domain is necessary and sufficient to stimulate DnaK ATPase activity. Zinc center 1 plays an important role in the autonomous, DnaK-independent chaperone activity of DnaJ. Zinc center 2 is essential for interaction with DnaK and for DnaJ activity.</text>
</comment>
<evidence type="ECO:0000259" key="11">
    <source>
        <dbReference type="PROSITE" id="PS50076"/>
    </source>
</evidence>
<dbReference type="PROSITE" id="PS50076">
    <property type="entry name" value="DNAJ_2"/>
    <property type="match status" value="1"/>
</dbReference>
<feature type="binding site" evidence="9">
    <location>
        <position position="183"/>
    </location>
    <ligand>
        <name>Zn(2+)</name>
        <dbReference type="ChEBI" id="CHEBI:29105"/>
        <label>2</label>
    </ligand>
</feature>
<dbReference type="InterPro" id="IPR002939">
    <property type="entry name" value="DnaJ_C"/>
</dbReference>
<feature type="domain" description="J" evidence="11">
    <location>
        <begin position="5"/>
        <end position="69"/>
    </location>
</feature>
<keyword evidence="2 9" id="KW-0677">Repeat</keyword>
<keyword evidence="9" id="KW-0963">Cytoplasm</keyword>
<comment type="cofactor">
    <cofactor evidence="9">
        <name>Zn(2+)</name>
        <dbReference type="ChEBI" id="CHEBI:29105"/>
    </cofactor>
    <text evidence="9">Binds 2 Zn(2+) ions per monomer.</text>
</comment>
<dbReference type="RefSeq" id="WP_134297346.1">
    <property type="nucleotide sequence ID" value="NZ_CP038013.1"/>
</dbReference>
<dbReference type="FunFam" id="1.10.287.110:FF:000034">
    <property type="entry name" value="Chaperone protein DnaJ"/>
    <property type="match status" value="1"/>
</dbReference>
<protein>
    <recommendedName>
        <fullName evidence="8 9">Chaperone protein DnaJ</fullName>
    </recommendedName>
</protein>
<dbReference type="InterPro" id="IPR036869">
    <property type="entry name" value="J_dom_sf"/>
</dbReference>
<evidence type="ECO:0000256" key="10">
    <source>
        <dbReference type="PROSITE-ProRule" id="PRU00546"/>
    </source>
</evidence>
<dbReference type="FunFam" id="2.10.230.10:FF:000002">
    <property type="entry name" value="Molecular chaperone DnaJ"/>
    <property type="match status" value="1"/>
</dbReference>
<evidence type="ECO:0000259" key="12">
    <source>
        <dbReference type="PROSITE" id="PS51188"/>
    </source>
</evidence>
<feature type="repeat" description="CXXCXGXG motif" evidence="9">
    <location>
        <begin position="166"/>
        <end position="173"/>
    </location>
</feature>
<evidence type="ECO:0000256" key="9">
    <source>
        <dbReference type="HAMAP-Rule" id="MF_01152"/>
    </source>
</evidence>
<dbReference type="CDD" id="cd10719">
    <property type="entry name" value="DnaJ_zf"/>
    <property type="match status" value="1"/>
</dbReference>
<dbReference type="GO" id="GO:0009408">
    <property type="term" value="P:response to heat"/>
    <property type="evidence" value="ECO:0007669"/>
    <property type="project" value="InterPro"/>
</dbReference>
<feature type="repeat" description="CXXCXGXG motif" evidence="9">
    <location>
        <begin position="209"/>
        <end position="216"/>
    </location>
</feature>
<dbReference type="NCBIfam" id="TIGR02349">
    <property type="entry name" value="DnaJ_bact"/>
    <property type="match status" value="1"/>
</dbReference>
<comment type="function">
    <text evidence="6 9">Participates actively in the response to hyperosmotic and heat shock by preventing the aggregation of stress-denatured proteins and by disaggregating proteins, also in an autonomous, DnaK-independent fashion. Unfolded proteins bind initially to DnaJ; upon interaction with the DnaJ-bound protein, DnaK hydrolyzes its bound ATP, resulting in the formation of a stable complex. GrpE releases ADP from DnaK; ATP binding to DnaK triggers the release of the substrate protein, thus completing the reaction cycle. Several rounds of ATP-dependent interactions between DnaJ, DnaK and GrpE are required for fully efficient folding. Also involved, together with DnaK and GrpE, in the DNA replication of plasmids through activation of initiation proteins.</text>
</comment>
<evidence type="ECO:0000256" key="3">
    <source>
        <dbReference type="ARBA" id="ARBA00022771"/>
    </source>
</evidence>
<organism evidence="13 14">
    <name type="scientific">Spiroplasma gladiatoris</name>
    <dbReference type="NCBI Taxonomy" id="2143"/>
    <lineage>
        <taxon>Bacteria</taxon>
        <taxon>Bacillati</taxon>
        <taxon>Mycoplasmatota</taxon>
        <taxon>Mollicutes</taxon>
        <taxon>Entomoplasmatales</taxon>
        <taxon>Spiroplasmataceae</taxon>
        <taxon>Spiroplasma</taxon>
    </lineage>
</organism>
<feature type="binding site" evidence="9">
    <location>
        <position position="223"/>
    </location>
    <ligand>
        <name>Zn(2+)</name>
        <dbReference type="ChEBI" id="CHEBI:29105"/>
        <label>1</label>
    </ligand>
</feature>
<dbReference type="InterPro" id="IPR036410">
    <property type="entry name" value="HSP_DnaJ_Cys-rich_dom_sf"/>
</dbReference>
<keyword evidence="9" id="KW-0235">DNA replication</keyword>
<dbReference type="EMBL" id="CP038013">
    <property type="protein sequence ID" value="QBQ07555.1"/>
    <property type="molecule type" value="Genomic_DNA"/>
</dbReference>
<dbReference type="PANTHER" id="PTHR43096">
    <property type="entry name" value="DNAJ HOMOLOG 1, MITOCHONDRIAL-RELATED"/>
    <property type="match status" value="1"/>
</dbReference>
<dbReference type="PROSITE" id="PS51188">
    <property type="entry name" value="ZF_CR"/>
    <property type="match status" value="1"/>
</dbReference>
<reference evidence="13 14" key="1">
    <citation type="submission" date="2019-03" db="EMBL/GenBank/DDBJ databases">
        <title>Complete genome sequence of Spiroplasma gladiatoris TG-1 (DSM 22552).</title>
        <authorList>
            <person name="Lin Y.-C."/>
            <person name="Chou L."/>
            <person name="Kuo C.-H."/>
        </authorList>
    </citation>
    <scope>NUCLEOTIDE SEQUENCE [LARGE SCALE GENOMIC DNA]</scope>
    <source>
        <strain evidence="13 14">TG-1</strain>
    </source>
</reference>
<evidence type="ECO:0000256" key="4">
    <source>
        <dbReference type="ARBA" id="ARBA00022833"/>
    </source>
</evidence>
<dbReference type="GO" id="GO:0031072">
    <property type="term" value="F:heat shock protein binding"/>
    <property type="evidence" value="ECO:0007669"/>
    <property type="project" value="InterPro"/>
</dbReference>
<dbReference type="HAMAP" id="MF_01152">
    <property type="entry name" value="DnaJ"/>
    <property type="match status" value="1"/>
</dbReference>
<evidence type="ECO:0000256" key="2">
    <source>
        <dbReference type="ARBA" id="ARBA00022737"/>
    </source>
</evidence>
<feature type="binding site" evidence="9">
    <location>
        <position position="169"/>
    </location>
    <ligand>
        <name>Zn(2+)</name>
        <dbReference type="ChEBI" id="CHEBI:29105"/>
        <label>1</label>
    </ligand>
</feature>
<feature type="repeat" description="CXXCXGXG motif" evidence="9">
    <location>
        <begin position="223"/>
        <end position="230"/>
    </location>
</feature>
<name>A0A4P7AGN2_9MOLU</name>
<dbReference type="InterPro" id="IPR001305">
    <property type="entry name" value="HSP_DnaJ_Cys-rich_dom"/>
</dbReference>
<feature type="binding site" evidence="9">
    <location>
        <position position="212"/>
    </location>
    <ligand>
        <name>Zn(2+)</name>
        <dbReference type="ChEBI" id="CHEBI:29105"/>
        <label>2</label>
    </ligand>
</feature>
<evidence type="ECO:0000256" key="7">
    <source>
        <dbReference type="ARBA" id="ARBA00061004"/>
    </source>
</evidence>
<feature type="domain" description="CR-type" evidence="12">
    <location>
        <begin position="153"/>
        <end position="235"/>
    </location>
</feature>
<dbReference type="InterPro" id="IPR001623">
    <property type="entry name" value="DnaJ_domain"/>
</dbReference>
<feature type="repeat" description="CXXCXGXG motif" evidence="9">
    <location>
        <begin position="183"/>
        <end position="190"/>
    </location>
</feature>
<dbReference type="KEGG" id="sgq:SGLAD_v1c03560"/>
<keyword evidence="3 9" id="KW-0863">Zinc-finger</keyword>
<dbReference type="InterPro" id="IPR012724">
    <property type="entry name" value="DnaJ"/>
</dbReference>
<dbReference type="GO" id="GO:0005737">
    <property type="term" value="C:cytoplasm"/>
    <property type="evidence" value="ECO:0007669"/>
    <property type="project" value="UniProtKB-SubCell"/>
</dbReference>
<dbReference type="SUPFAM" id="SSF46565">
    <property type="entry name" value="Chaperone J-domain"/>
    <property type="match status" value="1"/>
</dbReference>
<dbReference type="CDD" id="cd10747">
    <property type="entry name" value="DnaJ_C"/>
    <property type="match status" value="1"/>
</dbReference>
<dbReference type="GO" id="GO:0051082">
    <property type="term" value="F:unfolded protein binding"/>
    <property type="evidence" value="ECO:0007669"/>
    <property type="project" value="UniProtKB-UniRule"/>
</dbReference>
<dbReference type="GO" id="GO:0006260">
    <property type="term" value="P:DNA replication"/>
    <property type="evidence" value="ECO:0007669"/>
    <property type="project" value="UniProtKB-KW"/>
</dbReference>
<comment type="similarity">
    <text evidence="7 9">Belongs to the DnaJ family.</text>
</comment>
<comment type="subunit">
    <text evidence="9">Homodimer.</text>
</comment>
<evidence type="ECO:0000313" key="14">
    <source>
        <dbReference type="Proteomes" id="UP000294309"/>
    </source>
</evidence>
<gene>
    <name evidence="9 13" type="primary">dnaJ</name>
    <name evidence="13" type="ORF">SGLAD_v1c03560</name>
</gene>
<evidence type="ECO:0000313" key="13">
    <source>
        <dbReference type="EMBL" id="QBQ07555.1"/>
    </source>
</evidence>
<dbReference type="InterPro" id="IPR008971">
    <property type="entry name" value="HSP40/DnaJ_pept-bd"/>
</dbReference>
<evidence type="ECO:0000256" key="5">
    <source>
        <dbReference type="ARBA" id="ARBA00023186"/>
    </source>
</evidence>
<dbReference type="PRINTS" id="PR00625">
    <property type="entry name" value="JDOMAIN"/>
</dbReference>
<dbReference type="Gene3D" id="2.10.230.10">
    <property type="entry name" value="Heat shock protein DnaJ, cysteine-rich domain"/>
    <property type="match status" value="1"/>
</dbReference>
<dbReference type="Pfam" id="PF00684">
    <property type="entry name" value="DnaJ_CXXCXGXG"/>
    <property type="match status" value="1"/>
</dbReference>
<accession>A0A4P7AGN2</accession>
<dbReference type="SUPFAM" id="SSF49493">
    <property type="entry name" value="HSP40/DnaJ peptide-binding domain"/>
    <property type="match status" value="2"/>
</dbReference>
<keyword evidence="9" id="KW-0346">Stress response</keyword>
<dbReference type="OrthoDB" id="9779889at2"/>
<comment type="subcellular location">
    <subcellularLocation>
        <location evidence="9">Cytoplasm</location>
    </subcellularLocation>
</comment>
<dbReference type="GO" id="GO:0008270">
    <property type="term" value="F:zinc ion binding"/>
    <property type="evidence" value="ECO:0007669"/>
    <property type="project" value="UniProtKB-UniRule"/>
</dbReference>
<dbReference type="GO" id="GO:0005524">
    <property type="term" value="F:ATP binding"/>
    <property type="evidence" value="ECO:0007669"/>
    <property type="project" value="InterPro"/>
</dbReference>
<evidence type="ECO:0000256" key="6">
    <source>
        <dbReference type="ARBA" id="ARBA00053423"/>
    </source>
</evidence>
<keyword evidence="1 9" id="KW-0479">Metal-binding</keyword>
<feature type="binding site" evidence="9">
    <location>
        <position position="166"/>
    </location>
    <ligand>
        <name>Zn(2+)</name>
        <dbReference type="ChEBI" id="CHEBI:29105"/>
        <label>1</label>
    </ligand>
</feature>